<evidence type="ECO:0000313" key="3">
    <source>
        <dbReference type="Proteomes" id="UP000267400"/>
    </source>
</evidence>
<feature type="domain" description="Glycosyltransferase 2-like" evidence="1">
    <location>
        <begin position="481"/>
        <end position="660"/>
    </location>
</feature>
<protein>
    <submittedName>
        <fullName evidence="2">Glycosyltransferase</fullName>
    </submittedName>
</protein>
<name>A0A3S0KRU9_9GAMM</name>
<dbReference type="EMBL" id="RXNS01000006">
    <property type="protein sequence ID" value="RTR05131.1"/>
    <property type="molecule type" value="Genomic_DNA"/>
</dbReference>
<gene>
    <name evidence="2" type="ORF">EKG36_08435</name>
</gene>
<sequence length="751" mass="84665">MSPPLSHPAKPWQLHLRHPASLLPERHLERGDGEEWQVTGSEAAFRWQGRLPLPGWNMIEIAGERSVTGVAASLTFETPRGTTTVELPLRAGKVTKRLVRVPFDTRRIVFCPMNARGRFRLTHFRCVWLTPWFAHDRLLQRLTHSHRHYRGRTKHEVRRDLRARARQAKRAWTALAMEDYETTFVSLCSKHNYRQWIEQVEMPRRQDDRTEPAAVVERQDLPRISLLLPVTSDDPAELEARLATLSCQTHGRWQACVILATSLSPEARDAVARRVASEPRVQWIEATPDNGGAMLNAGLAACDGELVAVLTRGDRLSSDALHRLALAFGQRPELGLLYADEDRLDANGRRHTPNFKPGWNPDLLLSRAYLGHMACVARRTLEALGGFPAEPGQTDGQAMMHATALRFLATFGRNAGRRVTHLPWILLHRCSDDLVEADPRVVNRVQAYLDAEAPEARAHLGLLPGSVRVCWPIPRPAPLVSLLVPTRDGVEILRPCVDAILERTAYRHFELLILDNQSDCPETLAYMAEVEARDARVRVLRWNHPFNYSAINNFGASQARGELLGLVNNDIEPINSDWLTEMVGQAGRPEIGCVGAKLYYPNGTIQHGGVILGLGSIAGHGHRFFQRDEEGFQGRLKLTQNLSAVTAACLLLRRSVFEEVGGLNEADLAVAYNDVDLCLKVREAGYRNLWTPHAELYHHESVSRGADDTPKKRARWLAECDYMRRTWEEQLDNDPAYNPNLTLVHEDFSLR</sequence>
<dbReference type="Gene3D" id="3.90.550.10">
    <property type="entry name" value="Spore Coat Polysaccharide Biosynthesis Protein SpsA, Chain A"/>
    <property type="match status" value="2"/>
</dbReference>
<keyword evidence="3" id="KW-1185">Reference proteome</keyword>
<dbReference type="AlphaFoldDB" id="A0A3S0KRU9"/>
<accession>A0A3S0KRU9</accession>
<organism evidence="2 3">
    <name type="scientific">Halomonas nitroreducens</name>
    <dbReference type="NCBI Taxonomy" id="447425"/>
    <lineage>
        <taxon>Bacteria</taxon>
        <taxon>Pseudomonadati</taxon>
        <taxon>Pseudomonadota</taxon>
        <taxon>Gammaproteobacteria</taxon>
        <taxon>Oceanospirillales</taxon>
        <taxon>Halomonadaceae</taxon>
        <taxon>Halomonas</taxon>
    </lineage>
</organism>
<dbReference type="SUPFAM" id="SSF53448">
    <property type="entry name" value="Nucleotide-diphospho-sugar transferases"/>
    <property type="match status" value="2"/>
</dbReference>
<dbReference type="RefSeq" id="WP_126483012.1">
    <property type="nucleotide sequence ID" value="NZ_RXNS01000006.1"/>
</dbReference>
<dbReference type="InterPro" id="IPR001173">
    <property type="entry name" value="Glyco_trans_2-like"/>
</dbReference>
<keyword evidence="2" id="KW-0808">Transferase</keyword>
<dbReference type="GO" id="GO:0016740">
    <property type="term" value="F:transferase activity"/>
    <property type="evidence" value="ECO:0007669"/>
    <property type="project" value="UniProtKB-KW"/>
</dbReference>
<dbReference type="PANTHER" id="PTHR43179">
    <property type="entry name" value="RHAMNOSYLTRANSFERASE WBBL"/>
    <property type="match status" value="1"/>
</dbReference>
<comment type="caution">
    <text evidence="2">The sequence shown here is derived from an EMBL/GenBank/DDBJ whole genome shotgun (WGS) entry which is preliminary data.</text>
</comment>
<dbReference type="PANTHER" id="PTHR43179:SF7">
    <property type="entry name" value="RHAMNOSYLTRANSFERASE WBBL"/>
    <property type="match status" value="1"/>
</dbReference>
<evidence type="ECO:0000259" key="1">
    <source>
        <dbReference type="Pfam" id="PF00535"/>
    </source>
</evidence>
<reference evidence="2 3" key="1">
    <citation type="submission" date="2018-12" db="EMBL/GenBank/DDBJ databases">
        <authorList>
            <person name="Yu L."/>
        </authorList>
    </citation>
    <scope>NUCLEOTIDE SEQUENCE [LARGE SCALE GENOMIC DNA]</scope>
    <source>
        <strain evidence="2 3">11S</strain>
    </source>
</reference>
<proteinExistence type="predicted"/>
<dbReference type="InterPro" id="IPR029044">
    <property type="entry name" value="Nucleotide-diphossugar_trans"/>
</dbReference>
<evidence type="ECO:0000313" key="2">
    <source>
        <dbReference type="EMBL" id="RTR05131.1"/>
    </source>
</evidence>
<dbReference type="OrthoDB" id="9801954at2"/>
<dbReference type="CDD" id="cd04186">
    <property type="entry name" value="GT_2_like_c"/>
    <property type="match status" value="1"/>
</dbReference>
<dbReference type="Proteomes" id="UP000267400">
    <property type="component" value="Unassembled WGS sequence"/>
</dbReference>
<dbReference type="Pfam" id="PF00535">
    <property type="entry name" value="Glycos_transf_2"/>
    <property type="match status" value="1"/>
</dbReference>